<keyword evidence="2" id="KW-1185">Reference proteome</keyword>
<dbReference type="Gene3D" id="1.10.150.240">
    <property type="entry name" value="Putative phosphatase, domain 2"/>
    <property type="match status" value="1"/>
</dbReference>
<protein>
    <submittedName>
        <fullName evidence="1">Acyl-CoA dehydrogenase family member 10</fullName>
    </submittedName>
</protein>
<dbReference type="SFLD" id="SFLDS00003">
    <property type="entry name" value="Haloacid_Dehalogenase"/>
    <property type="match status" value="1"/>
</dbReference>
<dbReference type="Proteomes" id="UP000756132">
    <property type="component" value="Chromosome 1"/>
</dbReference>
<dbReference type="OMA" id="TAPNGFW"/>
<dbReference type="SFLD" id="SFLDG01129">
    <property type="entry name" value="C1.5:_HAD__Beta-PGM__Phosphata"/>
    <property type="match status" value="1"/>
</dbReference>
<dbReference type="InterPro" id="IPR036412">
    <property type="entry name" value="HAD-like_sf"/>
</dbReference>
<accession>A0A9Q8P418</accession>
<proteinExistence type="predicted"/>
<dbReference type="KEGG" id="ffu:CLAFUR5_01058"/>
<dbReference type="InterPro" id="IPR052898">
    <property type="entry name" value="ACAD10-like"/>
</dbReference>
<sequence>MSSTWASSNKTYILLHERFDMASKSKSSYPRVLMFDIGGVCVVSPFQAILDYEKSKNIPLGYINFCISASAPDGAWQRLERGEILLDDGFFKHFKSDLSNEQRWREYYARSLAKSKKQSKGQAVEEAAYQVPAVPDIDAEWLYWEMMRIAREPDPSMWPALQRLRAAADKSNGQLILAALSNTSIFPPGHPFSDDKTPEGRQNKELKGVFDIFVSSAHVGMRKPAEDIYRYALTRLHEYVKLNEIGMGVRAQDITFLDDIGGNLRTAKKLGMNTIKVELGRADKAVAELESITGLVLKDNRARL</sequence>
<reference evidence="1" key="2">
    <citation type="journal article" date="2022" name="Microb. Genom.">
        <title>A chromosome-scale genome assembly of the tomato pathogen Cladosporium fulvum reveals a compartmentalized genome architecture and the presence of a dispensable chromosome.</title>
        <authorList>
            <person name="Zaccaron A.Z."/>
            <person name="Chen L.H."/>
            <person name="Samaras A."/>
            <person name="Stergiopoulos I."/>
        </authorList>
    </citation>
    <scope>NUCLEOTIDE SEQUENCE</scope>
    <source>
        <strain evidence="1">Race5_Kim</strain>
    </source>
</reference>
<evidence type="ECO:0000313" key="1">
    <source>
        <dbReference type="EMBL" id="UJO12508.1"/>
    </source>
</evidence>
<organism evidence="1 2">
    <name type="scientific">Passalora fulva</name>
    <name type="common">Tomato leaf mold</name>
    <name type="synonym">Cladosporium fulvum</name>
    <dbReference type="NCBI Taxonomy" id="5499"/>
    <lineage>
        <taxon>Eukaryota</taxon>
        <taxon>Fungi</taxon>
        <taxon>Dikarya</taxon>
        <taxon>Ascomycota</taxon>
        <taxon>Pezizomycotina</taxon>
        <taxon>Dothideomycetes</taxon>
        <taxon>Dothideomycetidae</taxon>
        <taxon>Mycosphaerellales</taxon>
        <taxon>Mycosphaerellaceae</taxon>
        <taxon>Fulvia</taxon>
    </lineage>
</organism>
<dbReference type="RefSeq" id="XP_047756874.1">
    <property type="nucleotide sequence ID" value="XM_047900206.1"/>
</dbReference>
<dbReference type="SUPFAM" id="SSF56784">
    <property type="entry name" value="HAD-like"/>
    <property type="match status" value="1"/>
</dbReference>
<dbReference type="AlphaFoldDB" id="A0A9Q8P418"/>
<reference evidence="1" key="1">
    <citation type="submission" date="2021-12" db="EMBL/GenBank/DDBJ databases">
        <authorList>
            <person name="Zaccaron A."/>
            <person name="Stergiopoulos I."/>
        </authorList>
    </citation>
    <scope>NUCLEOTIDE SEQUENCE</scope>
    <source>
        <strain evidence="1">Race5_Kim</strain>
    </source>
</reference>
<dbReference type="GeneID" id="71980936"/>
<dbReference type="CDD" id="cd02603">
    <property type="entry name" value="HAD_sEH-N_like"/>
    <property type="match status" value="1"/>
</dbReference>
<dbReference type="InterPro" id="IPR023214">
    <property type="entry name" value="HAD_sf"/>
</dbReference>
<name>A0A9Q8P418_PASFU</name>
<evidence type="ECO:0000313" key="2">
    <source>
        <dbReference type="Proteomes" id="UP000756132"/>
    </source>
</evidence>
<dbReference type="EMBL" id="CP090163">
    <property type="protein sequence ID" value="UJO12508.1"/>
    <property type="molecule type" value="Genomic_DNA"/>
</dbReference>
<dbReference type="InterPro" id="IPR023198">
    <property type="entry name" value="PGP-like_dom2"/>
</dbReference>
<gene>
    <name evidence="1" type="ORF">CLAFUR5_01058</name>
</gene>
<dbReference type="Gene3D" id="3.40.50.1000">
    <property type="entry name" value="HAD superfamily/HAD-like"/>
    <property type="match status" value="1"/>
</dbReference>
<dbReference type="OrthoDB" id="1694274at2759"/>
<dbReference type="PANTHER" id="PTHR47829:SF1">
    <property type="entry name" value="HAD FAMILY PHOSPHATASE"/>
    <property type="match status" value="1"/>
</dbReference>
<dbReference type="PANTHER" id="PTHR47829">
    <property type="entry name" value="HYDROLASE, PUTATIVE (AFU_ORTHOLOGUE AFUA_1G12880)-RELATED"/>
    <property type="match status" value="1"/>
</dbReference>